<dbReference type="InterPro" id="IPR050312">
    <property type="entry name" value="IolE/XylAMocC-like"/>
</dbReference>
<dbReference type="EMBL" id="CP037423">
    <property type="protein sequence ID" value="QDV47925.1"/>
    <property type="molecule type" value="Genomic_DNA"/>
</dbReference>
<dbReference type="RefSeq" id="WP_145391969.1">
    <property type="nucleotide sequence ID" value="NZ_CP037423.1"/>
</dbReference>
<dbReference type="PANTHER" id="PTHR12110">
    <property type="entry name" value="HYDROXYPYRUVATE ISOMERASE"/>
    <property type="match status" value="1"/>
</dbReference>
<dbReference type="GO" id="GO:0016853">
    <property type="term" value="F:isomerase activity"/>
    <property type="evidence" value="ECO:0007669"/>
    <property type="project" value="UniProtKB-KW"/>
</dbReference>
<dbReference type="OrthoDB" id="254110at2"/>
<protein>
    <submittedName>
        <fullName evidence="2">Xylose isomerase-like TIM barrel</fullName>
    </submittedName>
</protein>
<dbReference type="Gene3D" id="3.20.20.150">
    <property type="entry name" value="Divalent-metal-dependent TIM barrel enzymes"/>
    <property type="match status" value="1"/>
</dbReference>
<dbReference type="Proteomes" id="UP000319004">
    <property type="component" value="Chromosome"/>
</dbReference>
<keyword evidence="2" id="KW-0413">Isomerase</keyword>
<keyword evidence="3" id="KW-1185">Reference proteome</keyword>
<evidence type="ECO:0000313" key="3">
    <source>
        <dbReference type="Proteomes" id="UP000319004"/>
    </source>
</evidence>
<name>A0A518I487_9BACT</name>
<organism evidence="2 3">
    <name type="scientific">Stieleria neptunia</name>
    <dbReference type="NCBI Taxonomy" id="2527979"/>
    <lineage>
        <taxon>Bacteria</taxon>
        <taxon>Pseudomonadati</taxon>
        <taxon>Planctomycetota</taxon>
        <taxon>Planctomycetia</taxon>
        <taxon>Pirellulales</taxon>
        <taxon>Pirellulaceae</taxon>
        <taxon>Stieleria</taxon>
    </lineage>
</organism>
<sequence length="283" mass="30119">MTPGFHCSSLQFHHPVTLIAKLAELGFGAVAIRPRRGGWDLDTPWFDSASAELAATAKEHGVSIVIDLDAPFYDDPECIDSFSLASQDAAIRDSAAAAIRRWIEGTSDMGAVAITFSTGRVCPRGGSPSVAEDHGEQILERLAGAIAPLVQLAASLGVNLALRPVSEHAIATVAHFERFGQWIGTEAPLGLAADVGEMLLGGEFPIGARLARLQHRLSCVYLCEPDLERGCDQRFGHGDIDLGRVWEVMTESGYGGPAIFRCCGHGRLGLLAAREALALLNLP</sequence>
<accession>A0A518I487</accession>
<gene>
    <name evidence="2" type="ORF">Enr13x_78370</name>
</gene>
<dbReference type="InterPro" id="IPR013022">
    <property type="entry name" value="Xyl_isomerase-like_TIM-brl"/>
</dbReference>
<dbReference type="AlphaFoldDB" id="A0A518I487"/>
<dbReference type="KEGG" id="snep:Enr13x_78370"/>
<evidence type="ECO:0000313" key="2">
    <source>
        <dbReference type="EMBL" id="QDV47925.1"/>
    </source>
</evidence>
<feature type="domain" description="Xylose isomerase-like TIM barrel" evidence="1">
    <location>
        <begin position="19"/>
        <end position="277"/>
    </location>
</feature>
<dbReference type="SUPFAM" id="SSF51658">
    <property type="entry name" value="Xylose isomerase-like"/>
    <property type="match status" value="1"/>
</dbReference>
<evidence type="ECO:0000259" key="1">
    <source>
        <dbReference type="Pfam" id="PF01261"/>
    </source>
</evidence>
<proteinExistence type="predicted"/>
<dbReference type="PANTHER" id="PTHR12110:SF21">
    <property type="entry name" value="XYLOSE ISOMERASE-LIKE TIM BARREL DOMAIN-CONTAINING PROTEIN"/>
    <property type="match status" value="1"/>
</dbReference>
<dbReference type="Pfam" id="PF01261">
    <property type="entry name" value="AP_endonuc_2"/>
    <property type="match status" value="1"/>
</dbReference>
<dbReference type="InterPro" id="IPR036237">
    <property type="entry name" value="Xyl_isomerase-like_sf"/>
</dbReference>
<reference evidence="2 3" key="1">
    <citation type="submission" date="2019-03" db="EMBL/GenBank/DDBJ databases">
        <title>Deep-cultivation of Planctomycetes and their phenomic and genomic characterization uncovers novel biology.</title>
        <authorList>
            <person name="Wiegand S."/>
            <person name="Jogler M."/>
            <person name="Boedeker C."/>
            <person name="Pinto D."/>
            <person name="Vollmers J."/>
            <person name="Rivas-Marin E."/>
            <person name="Kohn T."/>
            <person name="Peeters S.H."/>
            <person name="Heuer A."/>
            <person name="Rast P."/>
            <person name="Oberbeckmann S."/>
            <person name="Bunk B."/>
            <person name="Jeske O."/>
            <person name="Meyerdierks A."/>
            <person name="Storesund J.E."/>
            <person name="Kallscheuer N."/>
            <person name="Luecker S."/>
            <person name="Lage O.M."/>
            <person name="Pohl T."/>
            <person name="Merkel B.J."/>
            <person name="Hornburger P."/>
            <person name="Mueller R.-W."/>
            <person name="Bruemmer F."/>
            <person name="Labrenz M."/>
            <person name="Spormann A.M."/>
            <person name="Op den Camp H."/>
            <person name="Overmann J."/>
            <person name="Amann R."/>
            <person name="Jetten M.S.M."/>
            <person name="Mascher T."/>
            <person name="Medema M.H."/>
            <person name="Devos D.P."/>
            <person name="Kaster A.-K."/>
            <person name="Ovreas L."/>
            <person name="Rohde M."/>
            <person name="Galperin M.Y."/>
            <person name="Jogler C."/>
        </authorList>
    </citation>
    <scope>NUCLEOTIDE SEQUENCE [LARGE SCALE GENOMIC DNA]</scope>
    <source>
        <strain evidence="2 3">Enr13</strain>
    </source>
</reference>